<dbReference type="GO" id="GO:0016829">
    <property type="term" value="F:lyase activity"/>
    <property type="evidence" value="ECO:0007669"/>
    <property type="project" value="UniProtKB-KW"/>
</dbReference>
<evidence type="ECO:0000256" key="4">
    <source>
        <dbReference type="ARBA" id="ARBA00022833"/>
    </source>
</evidence>
<name>A0ABT0U121_9BACT</name>
<dbReference type="InterPro" id="IPR050197">
    <property type="entry name" value="Aldolase_class_II_sugar_metab"/>
</dbReference>
<dbReference type="SUPFAM" id="SSF53639">
    <property type="entry name" value="AraD/HMP-PK domain-like"/>
    <property type="match status" value="1"/>
</dbReference>
<comment type="catalytic activity">
    <reaction evidence="10">
        <text>3-dehydro-4-O-phospho-D-erythronate + H(+) = dihydroxyacetone phosphate + CO2</text>
        <dbReference type="Rhea" id="RHEA:52416"/>
        <dbReference type="ChEBI" id="CHEBI:15378"/>
        <dbReference type="ChEBI" id="CHEBI:16526"/>
        <dbReference type="ChEBI" id="CHEBI:57642"/>
        <dbReference type="ChEBI" id="CHEBI:136593"/>
        <dbReference type="EC" id="4.1.1.104"/>
    </reaction>
</comment>
<keyword evidence="6" id="KW-0119">Carbohydrate metabolism</keyword>
<accession>A0ABT0U121</accession>
<comment type="similarity">
    <text evidence="2">Belongs to the aldolase class II family. AraD/FucA subfamily.</text>
</comment>
<evidence type="ECO:0000256" key="2">
    <source>
        <dbReference type="ARBA" id="ARBA00010037"/>
    </source>
</evidence>
<evidence type="ECO:0000256" key="9">
    <source>
        <dbReference type="ARBA" id="ARBA00044803"/>
    </source>
</evidence>
<comment type="cofactor">
    <cofactor evidence="1">
        <name>Zn(2+)</name>
        <dbReference type="ChEBI" id="CHEBI:29105"/>
    </cofactor>
</comment>
<keyword evidence="3" id="KW-0479">Metal-binding</keyword>
<dbReference type="EMBL" id="JAMQBK010000023">
    <property type="protein sequence ID" value="MCM2370576.1"/>
    <property type="molecule type" value="Genomic_DNA"/>
</dbReference>
<evidence type="ECO:0000256" key="8">
    <source>
        <dbReference type="ARBA" id="ARBA00044772"/>
    </source>
</evidence>
<dbReference type="PANTHER" id="PTHR22789:SF0">
    <property type="entry name" value="3-OXO-TETRONATE 4-PHOSPHATE DECARBOXYLASE-RELATED"/>
    <property type="match status" value="1"/>
</dbReference>
<evidence type="ECO:0000313" key="13">
    <source>
        <dbReference type="EMBL" id="MCM2370576.1"/>
    </source>
</evidence>
<reference evidence="13 14" key="1">
    <citation type="journal article" date="2022" name="Syst. Appl. Microbiol.">
        <title>Rhodopirellula aestuarii sp. nov., a novel member of the genus Rhodopirellula isolated from brackish sediments collected in the Tagus River estuary, Portugal.</title>
        <authorList>
            <person name="Vitorino I.R."/>
            <person name="Klimek D."/>
            <person name="Calusinska M."/>
            <person name="Lobo-da-Cunha A."/>
            <person name="Vasconcelos V."/>
            <person name="Lage O.M."/>
        </authorList>
    </citation>
    <scope>NUCLEOTIDE SEQUENCE [LARGE SCALE GENOMIC DNA]</scope>
    <source>
        <strain evidence="13 14">ICT_H3.1</strain>
    </source>
</reference>
<dbReference type="RefSeq" id="WP_250928236.1">
    <property type="nucleotide sequence ID" value="NZ_JAMQBK010000023.1"/>
</dbReference>
<evidence type="ECO:0000256" key="6">
    <source>
        <dbReference type="ARBA" id="ARBA00023277"/>
    </source>
</evidence>
<dbReference type="Gene3D" id="3.40.225.10">
    <property type="entry name" value="Class II aldolase/adducin N-terminal domain"/>
    <property type="match status" value="1"/>
</dbReference>
<dbReference type="NCBIfam" id="NF043034">
    <property type="entry name" value="OxoTetrPhDc"/>
    <property type="match status" value="1"/>
</dbReference>
<evidence type="ECO:0000256" key="7">
    <source>
        <dbReference type="ARBA" id="ARBA00044745"/>
    </source>
</evidence>
<organism evidence="13 14">
    <name type="scientific">Aporhodopirellula aestuarii</name>
    <dbReference type="NCBI Taxonomy" id="2950107"/>
    <lineage>
        <taxon>Bacteria</taxon>
        <taxon>Pseudomonadati</taxon>
        <taxon>Planctomycetota</taxon>
        <taxon>Planctomycetia</taxon>
        <taxon>Pirellulales</taxon>
        <taxon>Pirellulaceae</taxon>
        <taxon>Aporhodopirellula</taxon>
    </lineage>
</organism>
<keyword evidence="5 13" id="KW-0456">Lyase</keyword>
<dbReference type="Proteomes" id="UP001202961">
    <property type="component" value="Unassembled WGS sequence"/>
</dbReference>
<keyword evidence="4" id="KW-0862">Zinc</keyword>
<comment type="function">
    <text evidence="7">Catalyzes the decarboxylation of 3-oxo-tetronate 4-phosphate to dihydroxyacetone phosphate (DHAP) and CO(2).</text>
</comment>
<keyword evidence="14" id="KW-1185">Reference proteome</keyword>
<dbReference type="InterPro" id="IPR050013">
    <property type="entry name" value="OtnC"/>
</dbReference>
<dbReference type="EC" id="4.1.1.104" evidence="8"/>
<dbReference type="SMART" id="SM01007">
    <property type="entry name" value="Aldolase_II"/>
    <property type="match status" value="1"/>
</dbReference>
<dbReference type="InterPro" id="IPR001303">
    <property type="entry name" value="Aldolase_II/adducin_N"/>
</dbReference>
<sequence length="206" mass="22290">MSERELRERIAMHGQSLFDRGLTAGSSGNISVRLPDGMLITPTNSCLGRLDPDRITKIDNVGNVVGGDKPSKEAFLHHSMYQSRPNEQAIVHLHSTHSVAVSCLANIDAENVLPPITAYYVMRVGTLPLVPYFPPGDEKLAGAVEQAAKISHAVLLSNHGPVVAGASLESAVNATEELEETAKLFLMLRGEATRFLTPEQVRELSK</sequence>
<dbReference type="PANTHER" id="PTHR22789">
    <property type="entry name" value="FUCULOSE PHOSPHATE ALDOLASE"/>
    <property type="match status" value="1"/>
</dbReference>
<dbReference type="InterPro" id="IPR036409">
    <property type="entry name" value="Aldolase_II/adducin_N_sf"/>
</dbReference>
<dbReference type="Pfam" id="PF00596">
    <property type="entry name" value="Aldolase_II"/>
    <property type="match status" value="1"/>
</dbReference>
<evidence type="ECO:0000259" key="12">
    <source>
        <dbReference type="SMART" id="SM01007"/>
    </source>
</evidence>
<comment type="catalytic activity">
    <reaction evidence="11">
        <text>3-dehydro-4-O-phospho-L-erythronate + H(+) = dihydroxyacetone phosphate + CO2</text>
        <dbReference type="Rhea" id="RHEA:52404"/>
        <dbReference type="ChEBI" id="CHEBI:15378"/>
        <dbReference type="ChEBI" id="CHEBI:16526"/>
        <dbReference type="ChEBI" id="CHEBI:57642"/>
        <dbReference type="ChEBI" id="CHEBI:136592"/>
        <dbReference type="EC" id="4.1.1.104"/>
    </reaction>
</comment>
<dbReference type="NCBIfam" id="NF006000">
    <property type="entry name" value="PRK08130.1"/>
    <property type="match status" value="1"/>
</dbReference>
<proteinExistence type="inferred from homology"/>
<evidence type="ECO:0000256" key="5">
    <source>
        <dbReference type="ARBA" id="ARBA00023239"/>
    </source>
</evidence>
<gene>
    <name evidence="13" type="ORF">NB063_08035</name>
</gene>
<evidence type="ECO:0000256" key="10">
    <source>
        <dbReference type="ARBA" id="ARBA00047520"/>
    </source>
</evidence>
<evidence type="ECO:0000313" key="14">
    <source>
        <dbReference type="Proteomes" id="UP001202961"/>
    </source>
</evidence>
<feature type="domain" description="Class II aldolase/adducin N-terminal" evidence="12">
    <location>
        <begin position="8"/>
        <end position="186"/>
    </location>
</feature>
<comment type="caution">
    <text evidence="13">The sequence shown here is derived from an EMBL/GenBank/DDBJ whole genome shotgun (WGS) entry which is preliminary data.</text>
</comment>
<evidence type="ECO:0000256" key="3">
    <source>
        <dbReference type="ARBA" id="ARBA00022723"/>
    </source>
</evidence>
<protein>
    <recommendedName>
        <fullName evidence="9">3-oxo-tetronate 4-phosphate decarboxylase</fullName>
        <ecNumber evidence="8">4.1.1.104</ecNumber>
    </recommendedName>
</protein>
<evidence type="ECO:0000256" key="11">
    <source>
        <dbReference type="ARBA" id="ARBA00048603"/>
    </source>
</evidence>
<evidence type="ECO:0000256" key="1">
    <source>
        <dbReference type="ARBA" id="ARBA00001947"/>
    </source>
</evidence>